<sequence length="166" mass="18253">MTTDLTIQVDGVKEAVKYLNQVEPGYRKAYVANMKEVARPMTEAMKSQYDDNRFPSGTKRNWAPEGRQVFPLSASNAVRGVSLRVNNKKVGAAFSVMQKNPAAAIFDIAGRANVNPLGTAFSTKFGRSASRVIWPVFETKIVQISGEIQKVVNGVMAEVNKNMKVI</sequence>
<dbReference type="EMBL" id="LR796755">
    <property type="protein sequence ID" value="CAB4163192.1"/>
    <property type="molecule type" value="Genomic_DNA"/>
</dbReference>
<gene>
    <name evidence="1" type="ORF">UFOVP800_9</name>
</gene>
<evidence type="ECO:0000313" key="1">
    <source>
        <dbReference type="EMBL" id="CAB4163192.1"/>
    </source>
</evidence>
<protein>
    <submittedName>
        <fullName evidence="1">Uncharacterized protein</fullName>
    </submittedName>
</protein>
<organism evidence="1">
    <name type="scientific">uncultured Caudovirales phage</name>
    <dbReference type="NCBI Taxonomy" id="2100421"/>
    <lineage>
        <taxon>Viruses</taxon>
        <taxon>Duplodnaviria</taxon>
        <taxon>Heunggongvirae</taxon>
        <taxon>Uroviricota</taxon>
        <taxon>Caudoviricetes</taxon>
        <taxon>Peduoviridae</taxon>
        <taxon>Maltschvirus</taxon>
        <taxon>Maltschvirus maltsch</taxon>
    </lineage>
</organism>
<reference evidence="1" key="1">
    <citation type="submission" date="2020-04" db="EMBL/GenBank/DDBJ databases">
        <authorList>
            <person name="Chiriac C."/>
            <person name="Salcher M."/>
            <person name="Ghai R."/>
            <person name="Kavagutti S V."/>
        </authorList>
    </citation>
    <scope>NUCLEOTIDE SEQUENCE</scope>
</reference>
<proteinExistence type="predicted"/>
<accession>A0A6J5NWL6</accession>
<name>A0A6J5NWL6_9CAUD</name>